<reference evidence="1" key="1">
    <citation type="submission" date="2021-03" db="EMBL/GenBank/DDBJ databases">
        <title>Evolutionary priming and transition to the ectomycorrhizal habit in an iconic lineage of mushroom-forming fungi: is preadaptation a requirement?</title>
        <authorList>
            <consortium name="DOE Joint Genome Institute"/>
            <person name="Looney B.P."/>
            <person name="Miyauchi S."/>
            <person name="Morin E."/>
            <person name="Drula E."/>
            <person name="Courty P.E."/>
            <person name="Chicoki N."/>
            <person name="Fauchery L."/>
            <person name="Kohler A."/>
            <person name="Kuo A."/>
            <person name="LaButti K."/>
            <person name="Pangilinan J."/>
            <person name="Lipzen A."/>
            <person name="Riley R."/>
            <person name="Andreopoulos W."/>
            <person name="He G."/>
            <person name="Johnson J."/>
            <person name="Barry K.W."/>
            <person name="Grigoriev I.V."/>
            <person name="Nagy L."/>
            <person name="Hibbett D."/>
            <person name="Henrissat B."/>
            <person name="Matheny P.B."/>
            <person name="Labbe J."/>
            <person name="Martin A.F."/>
        </authorList>
    </citation>
    <scope>NUCLEOTIDE SEQUENCE</scope>
    <source>
        <strain evidence="1">BPL698</strain>
    </source>
</reference>
<dbReference type="EMBL" id="JAGFNK010000484">
    <property type="protein sequence ID" value="KAI9449602.1"/>
    <property type="molecule type" value="Genomic_DNA"/>
</dbReference>
<evidence type="ECO:0000313" key="1">
    <source>
        <dbReference type="EMBL" id="KAI9449602.1"/>
    </source>
</evidence>
<dbReference type="Proteomes" id="UP001207468">
    <property type="component" value="Unassembled WGS sequence"/>
</dbReference>
<accession>A0ACC0TWQ0</accession>
<organism evidence="1 2">
    <name type="scientific">Russula earlei</name>
    <dbReference type="NCBI Taxonomy" id="71964"/>
    <lineage>
        <taxon>Eukaryota</taxon>
        <taxon>Fungi</taxon>
        <taxon>Dikarya</taxon>
        <taxon>Basidiomycota</taxon>
        <taxon>Agaricomycotina</taxon>
        <taxon>Agaricomycetes</taxon>
        <taxon>Russulales</taxon>
        <taxon>Russulaceae</taxon>
        <taxon>Russula</taxon>
    </lineage>
</organism>
<name>A0ACC0TWQ0_9AGAM</name>
<gene>
    <name evidence="1" type="ORF">F5148DRAFT_1291364</name>
</gene>
<evidence type="ECO:0000313" key="2">
    <source>
        <dbReference type="Proteomes" id="UP001207468"/>
    </source>
</evidence>
<keyword evidence="2" id="KW-1185">Reference proteome</keyword>
<protein>
    <submittedName>
        <fullName evidence="1">Phosphoribosyl-ATP pyrophosphatase</fullName>
    </submittedName>
</protein>
<proteinExistence type="predicted"/>
<comment type="caution">
    <text evidence="1">The sequence shown here is derived from an EMBL/GenBank/DDBJ whole genome shotgun (WGS) entry which is preliminary data.</text>
</comment>
<sequence>MLTKRIIPCLDIKDGRTVKGVNFENIRDAGDPVELGALYAQEGADELVFLDITATNEKRKTLSALVNRISHHINIPFTVGGGVSSIDDASILLHNGADKVSVNTAAFKNPQLVADLAKEFGSQFVVLAIDTKQEEDGEWYVYLNGGRVKTDIKCYDWAKQAVEAGAGEILLTSMNNDGTKKGFALDITRRLSEHLAIPVIASGGAGTMQHFTEVFEEGAADAALAASIFHFKEISIPELKRYLQQFSTSNHKSLNPNPQIPEFRVMNIDFKKYSDGLVPAIIQDAETRVVLMLGFMNKEAFNKTKEIGKVTFYSRSKQRLWTKGEESGHFLLLQDIQVDCDNDTLLVKVNPVGPVCHTGADTCFSEANKPGFLMQLEQIIGERKQAPAEESYVARMFAKGLNKIAQKVGEEAVEMVIEAKDNNDSLFLDESADLLFHYLMLLNAKGFTLQQVINILEERHKK</sequence>